<sequence length="77" mass="9143">MKEKSAKCRRRKTRNEAWREEKGVPWRSADRLGHQWRYISSWGSRHGEVIEGKNMYLSFFLPGGKSYYTFYCQGCCG</sequence>
<organism evidence="1 2">
    <name type="scientific">Arabidopsis thaliana x Arabidopsis arenosa</name>
    <dbReference type="NCBI Taxonomy" id="1240361"/>
    <lineage>
        <taxon>Eukaryota</taxon>
        <taxon>Viridiplantae</taxon>
        <taxon>Streptophyta</taxon>
        <taxon>Embryophyta</taxon>
        <taxon>Tracheophyta</taxon>
        <taxon>Spermatophyta</taxon>
        <taxon>Magnoliopsida</taxon>
        <taxon>eudicotyledons</taxon>
        <taxon>Gunneridae</taxon>
        <taxon>Pentapetalae</taxon>
        <taxon>rosids</taxon>
        <taxon>malvids</taxon>
        <taxon>Brassicales</taxon>
        <taxon>Brassicaceae</taxon>
        <taxon>Camelineae</taxon>
        <taxon>Arabidopsis</taxon>
    </lineage>
</organism>
<evidence type="ECO:0000313" key="2">
    <source>
        <dbReference type="Proteomes" id="UP000694240"/>
    </source>
</evidence>
<dbReference type="AlphaFoldDB" id="A0A8T1Y6G6"/>
<proteinExistence type="predicted"/>
<reference evidence="1 2" key="1">
    <citation type="submission" date="2020-12" db="EMBL/GenBank/DDBJ databases">
        <title>Concerted genomic and epigenomic changes stabilize Arabidopsis allopolyploids.</title>
        <authorList>
            <person name="Chen Z."/>
        </authorList>
    </citation>
    <scope>NUCLEOTIDE SEQUENCE [LARGE SCALE GENOMIC DNA]</scope>
    <source>
        <strain evidence="1">Allo738</strain>
        <tissue evidence="1">Leaf</tissue>
    </source>
</reference>
<dbReference type="EMBL" id="JAEFBK010000012">
    <property type="protein sequence ID" value="KAG7542607.1"/>
    <property type="molecule type" value="Genomic_DNA"/>
</dbReference>
<dbReference type="Proteomes" id="UP000694240">
    <property type="component" value="Chromosome 12"/>
</dbReference>
<keyword evidence="2" id="KW-1185">Reference proteome</keyword>
<comment type="caution">
    <text evidence="1">The sequence shown here is derived from an EMBL/GenBank/DDBJ whole genome shotgun (WGS) entry which is preliminary data.</text>
</comment>
<evidence type="ECO:0000313" key="1">
    <source>
        <dbReference type="EMBL" id="KAG7542607.1"/>
    </source>
</evidence>
<accession>A0A8T1Y6G6</accession>
<protein>
    <submittedName>
        <fullName evidence="1">Uncharacterized protein</fullName>
    </submittedName>
</protein>
<name>A0A8T1Y6G6_9BRAS</name>
<gene>
    <name evidence="1" type="ORF">ISN45_Aa07g025700</name>
</gene>